<dbReference type="Proteomes" id="UP000741013">
    <property type="component" value="Unassembled WGS sequence"/>
</dbReference>
<gene>
    <name evidence="1" type="ORF">JOM49_006279</name>
</gene>
<keyword evidence="2" id="KW-1185">Reference proteome</keyword>
<protein>
    <submittedName>
        <fullName evidence="1">Uncharacterized protein</fullName>
    </submittedName>
</protein>
<name>A0ABS4PZM0_9PSEU</name>
<reference evidence="1 2" key="1">
    <citation type="submission" date="2021-03" db="EMBL/GenBank/DDBJ databases">
        <title>Sequencing the genomes of 1000 actinobacteria strains.</title>
        <authorList>
            <person name="Klenk H.-P."/>
        </authorList>
    </citation>
    <scope>NUCLEOTIDE SEQUENCE [LARGE SCALE GENOMIC DNA]</scope>
    <source>
        <strain evidence="1 2">DSM 45510</strain>
    </source>
</reference>
<organism evidence="1 2">
    <name type="scientific">Amycolatopsis magusensis</name>
    <dbReference type="NCBI Taxonomy" id="882444"/>
    <lineage>
        <taxon>Bacteria</taxon>
        <taxon>Bacillati</taxon>
        <taxon>Actinomycetota</taxon>
        <taxon>Actinomycetes</taxon>
        <taxon>Pseudonocardiales</taxon>
        <taxon>Pseudonocardiaceae</taxon>
        <taxon>Amycolatopsis</taxon>
    </lineage>
</organism>
<accession>A0ABS4PZM0</accession>
<comment type="caution">
    <text evidence="1">The sequence shown here is derived from an EMBL/GenBank/DDBJ whole genome shotgun (WGS) entry which is preliminary data.</text>
</comment>
<dbReference type="RefSeq" id="WP_209667724.1">
    <property type="nucleotide sequence ID" value="NZ_JAGGMS010000001.1"/>
</dbReference>
<evidence type="ECO:0000313" key="2">
    <source>
        <dbReference type="Proteomes" id="UP000741013"/>
    </source>
</evidence>
<evidence type="ECO:0000313" key="1">
    <source>
        <dbReference type="EMBL" id="MBP2184753.1"/>
    </source>
</evidence>
<sequence>MTEVIWLYDPAERGQSAEAWAMYRDLFTNGTKAGYIDLHDIGWHGDERLVRRNFEALWRIYAAAGARHLVVFGGAAGGEVAREYAGLVPGAKLTVRRGGR</sequence>
<dbReference type="EMBL" id="JAGGMS010000001">
    <property type="protein sequence ID" value="MBP2184753.1"/>
    <property type="molecule type" value="Genomic_DNA"/>
</dbReference>
<proteinExistence type="predicted"/>